<keyword evidence="1" id="KW-0812">Transmembrane</keyword>
<feature type="transmembrane region" description="Helical" evidence="1">
    <location>
        <begin position="138"/>
        <end position="163"/>
    </location>
</feature>
<accession>A0A6A5AUD4</accession>
<evidence type="ECO:0000256" key="1">
    <source>
        <dbReference type="SAM" id="Phobius"/>
    </source>
</evidence>
<organism evidence="2 3">
    <name type="scientific">Aphanomyces astaci</name>
    <name type="common">Crayfish plague agent</name>
    <dbReference type="NCBI Taxonomy" id="112090"/>
    <lineage>
        <taxon>Eukaryota</taxon>
        <taxon>Sar</taxon>
        <taxon>Stramenopiles</taxon>
        <taxon>Oomycota</taxon>
        <taxon>Saprolegniomycetes</taxon>
        <taxon>Saprolegniales</taxon>
        <taxon>Verrucalvaceae</taxon>
        <taxon>Aphanomyces</taxon>
    </lineage>
</organism>
<feature type="transmembrane region" description="Helical" evidence="1">
    <location>
        <begin position="183"/>
        <end position="203"/>
    </location>
</feature>
<protein>
    <submittedName>
        <fullName evidence="2">Uncharacterized protein</fullName>
    </submittedName>
</protein>
<sequence length="225" mass="25117">MLRVTCLLGDAWRLVTFDVPGTDTVLELTKRVHTDLGCACPVDYLKLCVAKQPEQVDWLTKKELKKLSSKEINSMMSVVMAPSDLINAATFAFPVAPEEGRVHVIVIIPRHIMDSLKYEREWDLKIYSRSYALQIVGWARNCGCVNICVLVASFLLVLGVACIHKRLSCEGDCLCPTSNDMGICVLVGFASVFPFVAALGQAFKCFCESKVKEHQNRFQYSVFAE</sequence>
<evidence type="ECO:0000313" key="3">
    <source>
        <dbReference type="Proteomes" id="UP000469452"/>
    </source>
</evidence>
<dbReference type="Proteomes" id="UP000469452">
    <property type="component" value="Unassembled WGS sequence"/>
</dbReference>
<name>A0A6A5AUD4_APHAT</name>
<dbReference type="EMBL" id="VJMI01004694">
    <property type="protein sequence ID" value="KAF0772208.1"/>
    <property type="molecule type" value="Genomic_DNA"/>
</dbReference>
<gene>
    <name evidence="2" type="ORF">AaE_002335</name>
</gene>
<reference evidence="2 3" key="1">
    <citation type="submission" date="2019-06" db="EMBL/GenBank/DDBJ databases">
        <title>Genomics analysis of Aphanomyces spp. identifies a new class of oomycete effector associated with host adaptation.</title>
        <authorList>
            <person name="Gaulin E."/>
        </authorList>
    </citation>
    <scope>NUCLEOTIDE SEQUENCE [LARGE SCALE GENOMIC DNA]</scope>
    <source>
        <strain evidence="2 3">E</strain>
    </source>
</reference>
<keyword evidence="1" id="KW-0472">Membrane</keyword>
<proteinExistence type="predicted"/>
<dbReference type="VEuPathDB" id="FungiDB:H257_15207"/>
<keyword evidence="1" id="KW-1133">Transmembrane helix</keyword>
<dbReference type="AlphaFoldDB" id="A0A6A5AUD4"/>
<comment type="caution">
    <text evidence="2">The sequence shown here is derived from an EMBL/GenBank/DDBJ whole genome shotgun (WGS) entry which is preliminary data.</text>
</comment>
<evidence type="ECO:0000313" key="2">
    <source>
        <dbReference type="EMBL" id="KAF0772208.1"/>
    </source>
</evidence>